<reference evidence="23 24" key="1">
    <citation type="submission" date="2024-08" db="EMBL/GenBank/DDBJ databases">
        <title>Insights into the chromosomal genome structure of Flemingia macrophylla.</title>
        <authorList>
            <person name="Ding Y."/>
            <person name="Zhao Y."/>
            <person name="Bi W."/>
            <person name="Wu M."/>
            <person name="Zhao G."/>
            <person name="Gong Y."/>
            <person name="Li W."/>
            <person name="Zhang P."/>
        </authorList>
    </citation>
    <scope>NUCLEOTIDE SEQUENCE [LARGE SCALE GENOMIC DNA]</scope>
    <source>
        <strain evidence="23">DYQJB</strain>
        <tissue evidence="23">Leaf</tissue>
    </source>
</reference>
<evidence type="ECO:0000256" key="16">
    <source>
        <dbReference type="ARBA" id="ARBA00023002"/>
    </source>
</evidence>
<keyword evidence="18" id="KW-0411">Iron-sulfur</keyword>
<evidence type="ECO:0000256" key="17">
    <source>
        <dbReference type="ARBA" id="ARBA00023004"/>
    </source>
</evidence>
<comment type="subunit">
    <text evidence="20">The PsaA/B heterodimer binds the P700 chlorophyll special pair and subsequent electron acceptors. PSI consists of a core antenna complex that captures photons, and an electron transfer chain that converts photonic excitation into a charge separation. The eukaryotic PSI reaction center is composed of at least 11 subunits.</text>
</comment>
<dbReference type="EMBL" id="JBGMDY010000001">
    <property type="protein sequence ID" value="KAL2347443.1"/>
    <property type="molecule type" value="Genomic_DNA"/>
</dbReference>
<sequence length="371" mass="41353">MYFHGARFSNYEAWLSDPTHIRPSAQIWRAYGITNELQLYYTAIGALVFPALMLFADPVTGGLWLTDIVHHHLAIAILFLIAGHMYRTNWGIGHSIKEILEAHKGPFTGQGHKGFHNFGLYIHNDTKSALERLQDMFSNTAIQLQPVFAQWIQNTYALAPDRTVSGATTSTSLTWGGDNLVAVSVLILLMGVLFARSSRLIPDKAYLGFRFPCDGPGRGGTCQAQASEAHNKLKVAPDTQPRALSIVQGRVVGVTHYLLDDFESHDDITEERLYQNIFASHFGQLAIIFLWTSGNLFHVAWQGNFEAWVQDPLYVRPIAYAIWDPHFGQPTIEGFTRGGALGPVNIAYSGVYQTIRSQDYAESVSWLGQVI</sequence>
<comment type="caution">
    <text evidence="23">The sequence shown here is derived from an EMBL/GenBank/DDBJ whole genome shotgun (WGS) entry which is preliminary data.</text>
</comment>
<evidence type="ECO:0000256" key="2">
    <source>
        <dbReference type="ARBA" id="ARBA00004141"/>
    </source>
</evidence>
<dbReference type="SUPFAM" id="SSF81558">
    <property type="entry name" value="Photosystem I subunits PsaA/PsaB"/>
    <property type="match status" value="2"/>
</dbReference>
<comment type="similarity">
    <text evidence="3">Belongs to the PsaA/PsaB family.</text>
</comment>
<dbReference type="EC" id="1.97.1.12" evidence="4"/>
<protein>
    <recommendedName>
        <fullName evidence="4">photosystem I</fullName>
        <ecNumber evidence="4">1.97.1.12</ecNumber>
    </recommendedName>
</protein>
<dbReference type="AlphaFoldDB" id="A0ABD1NH37"/>
<proteinExistence type="inferred from homology"/>
<dbReference type="GO" id="GO:0015979">
    <property type="term" value="P:photosynthesis"/>
    <property type="evidence" value="ECO:0007669"/>
    <property type="project" value="UniProtKB-KW"/>
</dbReference>
<feature type="transmembrane region" description="Helical" evidence="22">
    <location>
        <begin position="179"/>
        <end position="195"/>
    </location>
</feature>
<dbReference type="PANTHER" id="PTHR30128:SF19">
    <property type="entry name" value="PHOTOSYSTEM I P700 CHLOROPHYLL A APOPROTEIN A1-RELATED"/>
    <property type="match status" value="1"/>
</dbReference>
<keyword evidence="11" id="KW-0603">Photosystem I</keyword>
<feature type="transmembrane region" description="Helical" evidence="22">
    <location>
        <begin position="38"/>
        <end position="56"/>
    </location>
</feature>
<evidence type="ECO:0000313" key="23">
    <source>
        <dbReference type="EMBL" id="KAL2347443.1"/>
    </source>
</evidence>
<keyword evidence="15" id="KW-0157">Chromophore</keyword>
<gene>
    <name evidence="23" type="ORF">Fmac_001443</name>
</gene>
<keyword evidence="17" id="KW-0408">Iron</keyword>
<keyword evidence="16" id="KW-0560">Oxidoreductase</keyword>
<keyword evidence="8" id="KW-0602">Photosynthesis</keyword>
<dbReference type="PROSITE" id="PS00419">
    <property type="entry name" value="PHOTOSYSTEM_I_PSAAB"/>
    <property type="match status" value="1"/>
</dbReference>
<name>A0ABD1NH37_9FABA</name>
<evidence type="ECO:0000256" key="3">
    <source>
        <dbReference type="ARBA" id="ARBA00010598"/>
    </source>
</evidence>
<keyword evidence="12" id="KW-0460">Magnesium</keyword>
<evidence type="ECO:0000256" key="14">
    <source>
        <dbReference type="ARBA" id="ARBA00022989"/>
    </source>
</evidence>
<evidence type="ECO:0000256" key="13">
    <source>
        <dbReference type="ARBA" id="ARBA00022982"/>
    </source>
</evidence>
<evidence type="ECO:0000256" key="18">
    <source>
        <dbReference type="ARBA" id="ARBA00023014"/>
    </source>
</evidence>
<keyword evidence="14 22" id="KW-1133">Transmembrane helix</keyword>
<dbReference type="GO" id="GO:0009522">
    <property type="term" value="C:photosystem I"/>
    <property type="evidence" value="ECO:0007669"/>
    <property type="project" value="UniProtKB-KW"/>
</dbReference>
<evidence type="ECO:0000256" key="22">
    <source>
        <dbReference type="SAM" id="Phobius"/>
    </source>
</evidence>
<evidence type="ECO:0000256" key="6">
    <source>
        <dbReference type="ARBA" id="ARBA00022485"/>
    </source>
</evidence>
<dbReference type="Proteomes" id="UP001603857">
    <property type="component" value="Unassembled WGS sequence"/>
</dbReference>
<dbReference type="Gene3D" id="1.20.1130.10">
    <property type="entry name" value="Photosystem I PsaA/PsaB"/>
    <property type="match status" value="6"/>
</dbReference>
<keyword evidence="6" id="KW-0004">4Fe-4S</keyword>
<keyword evidence="10" id="KW-0479">Metal-binding</keyword>
<evidence type="ECO:0000256" key="21">
    <source>
        <dbReference type="ARBA" id="ARBA00048912"/>
    </source>
</evidence>
<evidence type="ECO:0000256" key="15">
    <source>
        <dbReference type="ARBA" id="ARBA00022991"/>
    </source>
</evidence>
<dbReference type="PANTHER" id="PTHR30128">
    <property type="entry name" value="OUTER MEMBRANE PROTEIN, OMPA-RELATED"/>
    <property type="match status" value="1"/>
</dbReference>
<dbReference type="InterPro" id="IPR036408">
    <property type="entry name" value="PSI_PsaA/B_sf"/>
</dbReference>
<evidence type="ECO:0000256" key="12">
    <source>
        <dbReference type="ARBA" id="ARBA00022842"/>
    </source>
</evidence>
<evidence type="ECO:0000256" key="20">
    <source>
        <dbReference type="ARBA" id="ARBA00026002"/>
    </source>
</evidence>
<dbReference type="GO" id="GO:0051539">
    <property type="term" value="F:4 iron, 4 sulfur cluster binding"/>
    <property type="evidence" value="ECO:0007669"/>
    <property type="project" value="UniProtKB-KW"/>
</dbReference>
<keyword evidence="7" id="KW-0148">Chlorophyll</keyword>
<evidence type="ECO:0000256" key="11">
    <source>
        <dbReference type="ARBA" id="ARBA00022836"/>
    </source>
</evidence>
<accession>A0ABD1NH37</accession>
<evidence type="ECO:0000256" key="1">
    <source>
        <dbReference type="ARBA" id="ARBA00003162"/>
    </source>
</evidence>
<comment type="function">
    <text evidence="1">PsaA and PsaB bind P700, the primary electron donor of photosystem I (PSI), as well as the electron acceptors A0, A1 and FX. PSI is a plastocyanin-ferredoxin oxidoreductase, converting photonic excitation into a charge separation, which transfers an electron from the donor P700 chlorophyll pair to the spectroscopically characterized acceptors A0, A1, FX, FA and FB in turn. Oxidized P700 is reduced on the lumenal side of the thylakoid membrane by plastocyanin.</text>
</comment>
<keyword evidence="13" id="KW-0249">Electron transport</keyword>
<comment type="subcellular location">
    <subcellularLocation>
        <location evidence="2">Membrane</location>
        <topology evidence="2">Multi-pass membrane protein</topology>
    </subcellularLocation>
</comment>
<keyword evidence="5" id="KW-0813">Transport</keyword>
<dbReference type="GO" id="GO:0046872">
    <property type="term" value="F:metal ion binding"/>
    <property type="evidence" value="ECO:0007669"/>
    <property type="project" value="UniProtKB-KW"/>
</dbReference>
<dbReference type="Pfam" id="PF00223">
    <property type="entry name" value="PsaA_PsaB"/>
    <property type="match status" value="5"/>
</dbReference>
<comment type="catalytic activity">
    <reaction evidence="21">
        <text>reduced [plastocyanin] + hnu + oxidized [2Fe-2S]-[ferredoxin] = oxidized [plastocyanin] + reduced [2Fe-2S]-[ferredoxin]</text>
        <dbReference type="Rhea" id="RHEA:30407"/>
        <dbReference type="Rhea" id="RHEA-COMP:10000"/>
        <dbReference type="Rhea" id="RHEA-COMP:10001"/>
        <dbReference type="Rhea" id="RHEA-COMP:10039"/>
        <dbReference type="Rhea" id="RHEA-COMP:10040"/>
        <dbReference type="ChEBI" id="CHEBI:29036"/>
        <dbReference type="ChEBI" id="CHEBI:30212"/>
        <dbReference type="ChEBI" id="CHEBI:33737"/>
        <dbReference type="ChEBI" id="CHEBI:33738"/>
        <dbReference type="ChEBI" id="CHEBI:49552"/>
        <dbReference type="EC" id="1.97.1.12"/>
    </reaction>
</comment>
<dbReference type="InterPro" id="IPR020586">
    <property type="entry name" value="PSI_PsaA/B_CS"/>
</dbReference>
<keyword evidence="24" id="KW-1185">Reference proteome</keyword>
<dbReference type="GO" id="GO:0016491">
    <property type="term" value="F:oxidoreductase activity"/>
    <property type="evidence" value="ECO:0007669"/>
    <property type="project" value="UniProtKB-KW"/>
</dbReference>
<evidence type="ECO:0000256" key="5">
    <source>
        <dbReference type="ARBA" id="ARBA00022448"/>
    </source>
</evidence>
<evidence type="ECO:0000256" key="19">
    <source>
        <dbReference type="ARBA" id="ARBA00023136"/>
    </source>
</evidence>
<dbReference type="GO" id="GO:0016168">
    <property type="term" value="F:chlorophyll binding"/>
    <property type="evidence" value="ECO:0007669"/>
    <property type="project" value="UniProtKB-KW"/>
</dbReference>
<organism evidence="23 24">
    <name type="scientific">Flemingia macrophylla</name>
    <dbReference type="NCBI Taxonomy" id="520843"/>
    <lineage>
        <taxon>Eukaryota</taxon>
        <taxon>Viridiplantae</taxon>
        <taxon>Streptophyta</taxon>
        <taxon>Embryophyta</taxon>
        <taxon>Tracheophyta</taxon>
        <taxon>Spermatophyta</taxon>
        <taxon>Magnoliopsida</taxon>
        <taxon>eudicotyledons</taxon>
        <taxon>Gunneridae</taxon>
        <taxon>Pentapetalae</taxon>
        <taxon>rosids</taxon>
        <taxon>fabids</taxon>
        <taxon>Fabales</taxon>
        <taxon>Fabaceae</taxon>
        <taxon>Papilionoideae</taxon>
        <taxon>50 kb inversion clade</taxon>
        <taxon>NPAAA clade</taxon>
        <taxon>indigoferoid/millettioid clade</taxon>
        <taxon>Phaseoleae</taxon>
        <taxon>Flemingia</taxon>
    </lineage>
</organism>
<feature type="transmembrane region" description="Helical" evidence="22">
    <location>
        <begin position="68"/>
        <end position="86"/>
    </location>
</feature>
<evidence type="ECO:0000256" key="7">
    <source>
        <dbReference type="ARBA" id="ARBA00022494"/>
    </source>
</evidence>
<dbReference type="InterPro" id="IPR001280">
    <property type="entry name" value="PSI_PsaA/B"/>
</dbReference>
<evidence type="ECO:0000313" key="24">
    <source>
        <dbReference type="Proteomes" id="UP001603857"/>
    </source>
</evidence>
<keyword evidence="9 22" id="KW-0812">Transmembrane</keyword>
<keyword evidence="19 22" id="KW-0472">Membrane</keyword>
<evidence type="ECO:0000256" key="10">
    <source>
        <dbReference type="ARBA" id="ARBA00022723"/>
    </source>
</evidence>
<evidence type="ECO:0000256" key="9">
    <source>
        <dbReference type="ARBA" id="ARBA00022692"/>
    </source>
</evidence>
<evidence type="ECO:0000256" key="8">
    <source>
        <dbReference type="ARBA" id="ARBA00022531"/>
    </source>
</evidence>
<evidence type="ECO:0000256" key="4">
    <source>
        <dbReference type="ARBA" id="ARBA00013197"/>
    </source>
</evidence>